<dbReference type="InterPro" id="IPR036774">
    <property type="entry name" value="ERV/ALR_sulphydryl_oxid_sf"/>
</dbReference>
<gene>
    <name evidence="2" type="ORF">EAH_00054250</name>
</gene>
<dbReference type="GeneID" id="25273495"/>
<evidence type="ECO:0000313" key="3">
    <source>
        <dbReference type="Proteomes" id="UP000018050"/>
    </source>
</evidence>
<feature type="region of interest" description="Disordered" evidence="1">
    <location>
        <begin position="120"/>
        <end position="161"/>
    </location>
</feature>
<name>U6GC54_EIMAC</name>
<dbReference type="GO" id="GO:0016972">
    <property type="term" value="F:thiol oxidase activity"/>
    <property type="evidence" value="ECO:0007669"/>
    <property type="project" value="InterPro"/>
</dbReference>
<sequence length="282" mass="30374">MKAVDFRWRTTDLFLSFHQTLEAFDKSRRVWLRNDIAADLPVTSEEGRGMESTGLQLWGCFSSFWIGGPDTWFRRGIQTLVKRSSFLSPACAASAVRLKPFAGVPFLCLQQQPAALQAAVDTPKQQQEGAAEAAAEAAAAEAAPQQEKRTPGAAEGGGGAATAAANAAADAEADAATDGAADAAAKNNNYRLHFCDETNEPEDVCNAQWLVLWSYAAYAPERPSDEEQQLLKNFFEFFPDQCTEGPAANCYTEAVKKNPPRQLVVVLGCIGSCCLQGNAEVE</sequence>
<feature type="compositionally biased region" description="Low complexity" evidence="1">
    <location>
        <begin position="120"/>
        <end position="145"/>
    </location>
</feature>
<keyword evidence="3" id="KW-1185">Reference proteome</keyword>
<dbReference type="EMBL" id="HG670323">
    <property type="protein sequence ID" value="CDI76159.1"/>
    <property type="molecule type" value="Genomic_DNA"/>
</dbReference>
<evidence type="ECO:0000256" key="1">
    <source>
        <dbReference type="SAM" id="MobiDB-lite"/>
    </source>
</evidence>
<dbReference type="Gene3D" id="1.20.120.310">
    <property type="entry name" value="ERV/ALR sulfhydryl oxidase domain"/>
    <property type="match status" value="1"/>
</dbReference>
<evidence type="ECO:0000313" key="2">
    <source>
        <dbReference type="EMBL" id="CDI76159.1"/>
    </source>
</evidence>
<organism evidence="2 3">
    <name type="scientific">Eimeria acervulina</name>
    <name type="common">Coccidian parasite</name>
    <dbReference type="NCBI Taxonomy" id="5801"/>
    <lineage>
        <taxon>Eukaryota</taxon>
        <taxon>Sar</taxon>
        <taxon>Alveolata</taxon>
        <taxon>Apicomplexa</taxon>
        <taxon>Conoidasida</taxon>
        <taxon>Coccidia</taxon>
        <taxon>Eucoccidiorida</taxon>
        <taxon>Eimeriorina</taxon>
        <taxon>Eimeriidae</taxon>
        <taxon>Eimeria</taxon>
    </lineage>
</organism>
<dbReference type="RefSeq" id="XP_013253246.1">
    <property type="nucleotide sequence ID" value="XM_013397792.1"/>
</dbReference>
<accession>U6GC54</accession>
<dbReference type="Proteomes" id="UP000018050">
    <property type="component" value="Unassembled WGS sequence"/>
</dbReference>
<reference evidence="2" key="1">
    <citation type="submission" date="2013-10" db="EMBL/GenBank/DDBJ databases">
        <title>Genomic analysis of the causative agents of coccidiosis in chickens.</title>
        <authorList>
            <person name="Reid A.J."/>
            <person name="Blake D."/>
            <person name="Billington K."/>
            <person name="Browne H."/>
            <person name="Dunn M."/>
            <person name="Hung S."/>
            <person name="Kawahara F."/>
            <person name="Miranda-Saavedra D."/>
            <person name="Mourier T."/>
            <person name="Nagra H."/>
            <person name="Otto T.D."/>
            <person name="Rawlings N."/>
            <person name="Sanchez A."/>
            <person name="Sanders M."/>
            <person name="Subramaniam C."/>
            <person name="Tay Y."/>
            <person name="Dear P."/>
            <person name="Doerig C."/>
            <person name="Gruber A."/>
            <person name="Parkinson J."/>
            <person name="Shirley M."/>
            <person name="Wan K.L."/>
            <person name="Berriman M."/>
            <person name="Tomley F."/>
            <person name="Pain A."/>
        </authorList>
    </citation>
    <scope>NUCLEOTIDE SEQUENCE</scope>
    <source>
        <strain evidence="2">Houghton</strain>
    </source>
</reference>
<proteinExistence type="predicted"/>
<dbReference type="AlphaFoldDB" id="U6GC54"/>
<protein>
    <submittedName>
        <fullName evidence="2">Erv1 / Alr family domain-containing protein, putative</fullName>
    </submittedName>
</protein>
<dbReference type="OrthoDB" id="17199at2759"/>
<reference evidence="2" key="2">
    <citation type="submission" date="2013-10" db="EMBL/GenBank/DDBJ databases">
        <authorList>
            <person name="Aslett M."/>
        </authorList>
    </citation>
    <scope>NUCLEOTIDE SEQUENCE</scope>
    <source>
        <strain evidence="2">Houghton</strain>
    </source>
</reference>
<dbReference type="VEuPathDB" id="ToxoDB:EAH_00054250"/>